<comment type="caution">
    <text evidence="1">The sequence shown here is derived from an EMBL/GenBank/DDBJ whole genome shotgun (WGS) entry which is preliminary data.</text>
</comment>
<dbReference type="EMBL" id="QGDB01000002">
    <property type="protein sequence ID" value="PWL18816.1"/>
    <property type="molecule type" value="Genomic_DNA"/>
</dbReference>
<dbReference type="RefSeq" id="WP_109705711.1">
    <property type="nucleotide sequence ID" value="NZ_QGDB01000002.1"/>
</dbReference>
<dbReference type="Proteomes" id="UP000245865">
    <property type="component" value="Unassembled WGS sequence"/>
</dbReference>
<proteinExistence type="predicted"/>
<evidence type="ECO:0000313" key="1">
    <source>
        <dbReference type="EMBL" id="PWL18816.1"/>
    </source>
</evidence>
<accession>A0A316JBT0</accession>
<protein>
    <submittedName>
        <fullName evidence="1">Uncharacterized protein</fullName>
    </submittedName>
</protein>
<sequence length="70" mass="7853">MAEDTKHQVQVEPLAALNETYILAEFYKNRNLILANENMALRKQIEAMQAAALEGKPLGDQLPTSKQGRK</sequence>
<keyword evidence="2" id="KW-1185">Reference proteome</keyword>
<evidence type="ECO:0000313" key="2">
    <source>
        <dbReference type="Proteomes" id="UP000245865"/>
    </source>
</evidence>
<dbReference type="AlphaFoldDB" id="A0A316JBT0"/>
<dbReference type="OrthoDB" id="9992819at2"/>
<name>A0A316JBT0_9HYPH</name>
<gene>
    <name evidence="1" type="ORF">DKP76_07060</name>
</gene>
<organism evidence="1 2">
    <name type="scientific">Falsochrobactrum shanghaiense</name>
    <dbReference type="NCBI Taxonomy" id="2201899"/>
    <lineage>
        <taxon>Bacteria</taxon>
        <taxon>Pseudomonadati</taxon>
        <taxon>Pseudomonadota</taxon>
        <taxon>Alphaproteobacteria</taxon>
        <taxon>Hyphomicrobiales</taxon>
        <taxon>Brucellaceae</taxon>
        <taxon>Falsochrobactrum</taxon>
    </lineage>
</organism>
<reference evidence="1 2" key="1">
    <citation type="submission" date="2018-05" db="EMBL/GenBank/DDBJ databases">
        <title>Comparative genomic sequence analysis between strain HN4 and CCM 8460T (Falsochrobactrum ovis) will provide more evidence to prove that HN4 is a new species of Falsochrobactrum.</title>
        <authorList>
            <person name="Lyu W."/>
            <person name="Sun L."/>
            <person name="Yao L."/>
        </authorList>
    </citation>
    <scope>NUCLEOTIDE SEQUENCE [LARGE SCALE GENOMIC DNA]</scope>
    <source>
        <strain evidence="1 2">HN4</strain>
    </source>
</reference>